<dbReference type="AlphaFoldDB" id="A0A7S7SLM6"/>
<evidence type="ECO:0000313" key="3">
    <source>
        <dbReference type="Proteomes" id="UP000593892"/>
    </source>
</evidence>
<dbReference type="GO" id="GO:0019068">
    <property type="term" value="P:virion assembly"/>
    <property type="evidence" value="ECO:0007669"/>
    <property type="project" value="InterPro"/>
</dbReference>
<evidence type="ECO:0000256" key="1">
    <source>
        <dbReference type="SAM" id="MobiDB-lite"/>
    </source>
</evidence>
<dbReference type="Pfam" id="PF05136">
    <property type="entry name" value="Phage_portal_2"/>
    <property type="match status" value="1"/>
</dbReference>
<dbReference type="NCBIfam" id="TIGR01539">
    <property type="entry name" value="portal_lambda"/>
    <property type="match status" value="1"/>
</dbReference>
<reference evidence="2 3" key="1">
    <citation type="submission" date="2020-10" db="EMBL/GenBank/DDBJ databases">
        <title>Complete genome sequence of Paludibaculum fermentans P105T, a facultatively anaerobic acidobacterium capable of dissimilatory Fe(III) reduction.</title>
        <authorList>
            <person name="Dedysh S.N."/>
            <person name="Beletsky A.V."/>
            <person name="Kulichevskaya I.S."/>
            <person name="Mardanov A.V."/>
            <person name="Ravin N.V."/>
        </authorList>
    </citation>
    <scope>NUCLEOTIDE SEQUENCE [LARGE SCALE GENOMIC DNA]</scope>
    <source>
        <strain evidence="2 3">P105</strain>
    </source>
</reference>
<protein>
    <submittedName>
        <fullName evidence="2">Phage portal protein</fullName>
    </submittedName>
</protein>
<evidence type="ECO:0000313" key="2">
    <source>
        <dbReference type="EMBL" id="QOY88195.1"/>
    </source>
</evidence>
<accession>A0A7S7SLM6</accession>
<organism evidence="2 3">
    <name type="scientific">Paludibaculum fermentans</name>
    <dbReference type="NCBI Taxonomy" id="1473598"/>
    <lineage>
        <taxon>Bacteria</taxon>
        <taxon>Pseudomonadati</taxon>
        <taxon>Acidobacteriota</taxon>
        <taxon>Terriglobia</taxon>
        <taxon>Bryobacterales</taxon>
        <taxon>Bryobacteraceae</taxon>
        <taxon>Paludibaculum</taxon>
    </lineage>
</organism>
<dbReference type="EMBL" id="CP063849">
    <property type="protein sequence ID" value="QOY88195.1"/>
    <property type="molecule type" value="Genomic_DNA"/>
</dbReference>
<proteinExistence type="predicted"/>
<keyword evidence="3" id="KW-1185">Reference proteome</keyword>
<dbReference type="KEGG" id="pfer:IRI77_36585"/>
<dbReference type="Proteomes" id="UP000593892">
    <property type="component" value="Chromosome"/>
</dbReference>
<dbReference type="RefSeq" id="WP_194449858.1">
    <property type="nucleotide sequence ID" value="NZ_CP063849.1"/>
</dbReference>
<name>A0A7S7SLM6_PALFE</name>
<sequence>MPRLRAASDYEAAAATRRTTGWAPSTGDINTLVFQSGDTLRSRSRDMVRRNPWATNALDAFIGNCIGTGIKPQSQHADAAIKEQIQALWLRWTDEADASGLTDFYGLQSLACRSVMEAGECFVRLRPRLPKDGLSVPLQLQVLEAEHLPTNETRKLENGNYVRAGIEFNGIGKRVAYRLYREHPGDALNPMASTELVRVPAEFVLHLFRPLRPGQLRGQPWLTQVLVKLYELDQYDDAELVRKKTAAMFAGFVTKNAPQDSLLGEANPDSTGAALAGLEPGTLQVLLPGEDVKFSSPADVGATYETFMRVQLRSIAAGMGITYEQLTGDLTGVNYSSIRAGLLEFRRRCEQFQHQVIVFQMCRPIWQAWIDAAVLSGALPKARELAPYYNVKWIPPGFAWVDPLKDIKAQIMAVRAGFKSRAEVVSEQGYDAEGIDREIAADNARADSLGLEYDSDPRKEPNAPATASGDANL</sequence>
<dbReference type="InterPro" id="IPR006429">
    <property type="entry name" value="Phage_lambda_portal"/>
</dbReference>
<feature type="region of interest" description="Disordered" evidence="1">
    <location>
        <begin position="450"/>
        <end position="473"/>
    </location>
</feature>
<dbReference type="GO" id="GO:0005198">
    <property type="term" value="F:structural molecule activity"/>
    <property type="evidence" value="ECO:0007669"/>
    <property type="project" value="InterPro"/>
</dbReference>
<gene>
    <name evidence="2" type="ORF">IRI77_36585</name>
</gene>